<feature type="transmembrane region" description="Helical" evidence="7">
    <location>
        <begin position="277"/>
        <end position="299"/>
    </location>
</feature>
<feature type="transmembrane region" description="Helical" evidence="7">
    <location>
        <begin position="340"/>
        <end position="358"/>
    </location>
</feature>
<organism evidence="8 9">
    <name type="scientific">Planobispora rosea</name>
    <dbReference type="NCBI Taxonomy" id="35762"/>
    <lineage>
        <taxon>Bacteria</taxon>
        <taxon>Bacillati</taxon>
        <taxon>Actinomycetota</taxon>
        <taxon>Actinomycetes</taxon>
        <taxon>Streptosporangiales</taxon>
        <taxon>Streptosporangiaceae</taxon>
        <taxon>Planobispora</taxon>
    </lineage>
</organism>
<reference evidence="8" key="1">
    <citation type="submission" date="2021-01" db="EMBL/GenBank/DDBJ databases">
        <title>Whole genome shotgun sequence of Planobispora rosea NBRC 15558.</title>
        <authorList>
            <person name="Komaki H."/>
            <person name="Tamura T."/>
        </authorList>
    </citation>
    <scope>NUCLEOTIDE SEQUENCE</scope>
    <source>
        <strain evidence="8">NBRC 15558</strain>
    </source>
</reference>
<feature type="compositionally biased region" description="Basic and acidic residues" evidence="6">
    <location>
        <begin position="237"/>
        <end position="257"/>
    </location>
</feature>
<comment type="subcellular location">
    <subcellularLocation>
        <location evidence="1">Cell membrane</location>
        <topology evidence="1">Multi-pass membrane protein</topology>
    </subcellularLocation>
</comment>
<feature type="transmembrane region" description="Helical" evidence="7">
    <location>
        <begin position="86"/>
        <end position="105"/>
    </location>
</feature>
<evidence type="ECO:0000256" key="3">
    <source>
        <dbReference type="ARBA" id="ARBA00022692"/>
    </source>
</evidence>
<dbReference type="EMBL" id="BOOI01000001">
    <property type="protein sequence ID" value="GIH81613.1"/>
    <property type="molecule type" value="Genomic_DNA"/>
</dbReference>
<dbReference type="CDD" id="cd06173">
    <property type="entry name" value="MFS_MefA_like"/>
    <property type="match status" value="1"/>
</dbReference>
<gene>
    <name evidence="8" type="ORF">Pro02_00210</name>
</gene>
<dbReference type="Proteomes" id="UP000655044">
    <property type="component" value="Unassembled WGS sequence"/>
</dbReference>
<evidence type="ECO:0000256" key="5">
    <source>
        <dbReference type="ARBA" id="ARBA00023136"/>
    </source>
</evidence>
<dbReference type="PANTHER" id="PTHR23513:SF11">
    <property type="entry name" value="STAPHYLOFERRIN A TRANSPORTER"/>
    <property type="match status" value="1"/>
</dbReference>
<accession>A0A8J3S0V7</accession>
<dbReference type="GO" id="GO:0005886">
    <property type="term" value="C:plasma membrane"/>
    <property type="evidence" value="ECO:0007669"/>
    <property type="project" value="UniProtKB-SubCell"/>
</dbReference>
<evidence type="ECO:0008006" key="10">
    <source>
        <dbReference type="Google" id="ProtNLM"/>
    </source>
</evidence>
<dbReference type="GO" id="GO:0022857">
    <property type="term" value="F:transmembrane transporter activity"/>
    <property type="evidence" value="ECO:0007669"/>
    <property type="project" value="InterPro"/>
</dbReference>
<proteinExistence type="predicted"/>
<keyword evidence="2" id="KW-1003">Cell membrane</keyword>
<evidence type="ECO:0000256" key="1">
    <source>
        <dbReference type="ARBA" id="ARBA00004651"/>
    </source>
</evidence>
<evidence type="ECO:0000313" key="8">
    <source>
        <dbReference type="EMBL" id="GIH81613.1"/>
    </source>
</evidence>
<keyword evidence="3 7" id="KW-0812">Transmembrane</keyword>
<feature type="transmembrane region" description="Helical" evidence="7">
    <location>
        <begin position="432"/>
        <end position="453"/>
    </location>
</feature>
<name>A0A8J3S0V7_PLARO</name>
<protein>
    <recommendedName>
        <fullName evidence="10">MFS transporter</fullName>
    </recommendedName>
</protein>
<dbReference type="AlphaFoldDB" id="A0A8J3S0V7"/>
<keyword evidence="9" id="KW-1185">Reference proteome</keyword>
<feature type="transmembrane region" description="Helical" evidence="7">
    <location>
        <begin position="311"/>
        <end position="333"/>
    </location>
</feature>
<dbReference type="Pfam" id="PF07690">
    <property type="entry name" value="MFS_1"/>
    <property type="match status" value="1"/>
</dbReference>
<feature type="transmembrane region" description="Helical" evidence="7">
    <location>
        <begin position="177"/>
        <end position="196"/>
    </location>
</feature>
<dbReference type="RefSeq" id="WP_203863154.1">
    <property type="nucleotide sequence ID" value="NZ_BMQP01000016.1"/>
</dbReference>
<feature type="transmembrane region" description="Helical" evidence="7">
    <location>
        <begin position="21"/>
        <end position="42"/>
    </location>
</feature>
<feature type="transmembrane region" description="Helical" evidence="7">
    <location>
        <begin position="54"/>
        <end position="74"/>
    </location>
</feature>
<dbReference type="PANTHER" id="PTHR23513">
    <property type="entry name" value="INTEGRAL MEMBRANE EFFLUX PROTEIN-RELATED"/>
    <property type="match status" value="1"/>
</dbReference>
<dbReference type="InterPro" id="IPR036259">
    <property type="entry name" value="MFS_trans_sf"/>
</dbReference>
<feature type="region of interest" description="Disordered" evidence="6">
    <location>
        <begin position="212"/>
        <end position="259"/>
    </location>
</feature>
<evidence type="ECO:0000256" key="7">
    <source>
        <dbReference type="SAM" id="Phobius"/>
    </source>
</evidence>
<dbReference type="Gene3D" id="1.20.1250.20">
    <property type="entry name" value="MFS general substrate transporter like domains"/>
    <property type="match status" value="1"/>
</dbReference>
<feature type="compositionally biased region" description="Basic and acidic residues" evidence="6">
    <location>
        <begin position="212"/>
        <end position="227"/>
    </location>
</feature>
<evidence type="ECO:0000256" key="4">
    <source>
        <dbReference type="ARBA" id="ARBA00022989"/>
    </source>
</evidence>
<evidence type="ECO:0000256" key="6">
    <source>
        <dbReference type="SAM" id="MobiDB-lite"/>
    </source>
</evidence>
<dbReference type="SUPFAM" id="SSF103473">
    <property type="entry name" value="MFS general substrate transporter"/>
    <property type="match status" value="1"/>
</dbReference>
<feature type="transmembrane region" description="Helical" evidence="7">
    <location>
        <begin position="364"/>
        <end position="385"/>
    </location>
</feature>
<evidence type="ECO:0000256" key="2">
    <source>
        <dbReference type="ARBA" id="ARBA00022475"/>
    </source>
</evidence>
<sequence>MHSYRRDLAMFRDRSFSLLMAARTISTLGISFAPVALAFGVLGLPGATATTLSVVLAAEALPTVAFMLVGGVIADRLPRNRVMMGGEALNAVAFFCLAAMLLTGWTPLPALVIAAAAAGIATAILYPTLTGIIPDVVPADRLQTANGLLRLGENMSRITGLVAGGATVVLIGGGWALAVSAAMFTVAAVLVAMMRLTRLERAAADADRSVLPDADRSDLPDADRSDLPDAGQGVLPDADRSDLPDADRSGLPEDGPGRHSVMADLREGWREFISRQWLWVVVAQFSVLVMAVQAAHGVLGPLVAKESLGGAGAWTAILTGEAVGMIAGVFVALRLRPRRPILVATLVLIPSALPYLLLGLKAPLWMIVIGAAVLGVCFDIFGILWSTTMQREIPAEALSRVSSYDALGSLMFGPIGLLVAGPVAILVGPEPALIGCAAIVLLSCLAALLSPGVRGLRAPEPAREAVAS</sequence>
<evidence type="ECO:0000313" key="9">
    <source>
        <dbReference type="Proteomes" id="UP000655044"/>
    </source>
</evidence>
<comment type="caution">
    <text evidence="8">The sequence shown here is derived from an EMBL/GenBank/DDBJ whole genome shotgun (WGS) entry which is preliminary data.</text>
</comment>
<keyword evidence="4 7" id="KW-1133">Transmembrane helix</keyword>
<dbReference type="InterPro" id="IPR011701">
    <property type="entry name" value="MFS"/>
</dbReference>
<keyword evidence="5 7" id="KW-0472">Membrane</keyword>
<feature type="transmembrane region" description="Helical" evidence="7">
    <location>
        <begin position="406"/>
        <end position="426"/>
    </location>
</feature>